<dbReference type="KEGG" id="nag:AArcMg_0674"/>
<evidence type="ECO:0000313" key="1">
    <source>
        <dbReference type="EMBL" id="AXR80696.1"/>
    </source>
</evidence>
<name>A0A346PMF1_9EURY</name>
<dbReference type="GeneID" id="58747220"/>
<evidence type="ECO:0008006" key="3">
    <source>
        <dbReference type="Google" id="ProtNLM"/>
    </source>
</evidence>
<protein>
    <recommendedName>
        <fullName evidence="3">AbrB family transcriptional regulator</fullName>
    </recommendedName>
</protein>
<dbReference type="EMBL" id="CP027033">
    <property type="protein sequence ID" value="AXR80696.1"/>
    <property type="molecule type" value="Genomic_DNA"/>
</dbReference>
<dbReference type="OrthoDB" id="316110at2157"/>
<accession>A0A346PMF1</accession>
<dbReference type="AlphaFoldDB" id="A0A346PMF1"/>
<dbReference type="Proteomes" id="UP000258613">
    <property type="component" value="Chromosome"/>
</dbReference>
<dbReference type="RefSeq" id="WP_186336785.1">
    <property type="nucleotide sequence ID" value="NZ_CP027033.1"/>
</dbReference>
<organism evidence="1 2">
    <name type="scientific">Natrarchaeobaculum sulfurireducens</name>
    <dbReference type="NCBI Taxonomy" id="2044521"/>
    <lineage>
        <taxon>Archaea</taxon>
        <taxon>Methanobacteriati</taxon>
        <taxon>Methanobacteriota</taxon>
        <taxon>Stenosarchaea group</taxon>
        <taxon>Halobacteria</taxon>
        <taxon>Halobacteriales</taxon>
        <taxon>Natrialbaceae</taxon>
        <taxon>Natrarchaeobaculum</taxon>
    </lineage>
</organism>
<evidence type="ECO:0000313" key="2">
    <source>
        <dbReference type="Proteomes" id="UP000258613"/>
    </source>
</evidence>
<proteinExistence type="predicted"/>
<gene>
    <name evidence="1" type="ORF">AArcMg_0674</name>
</gene>
<keyword evidence="2" id="KW-1185">Reference proteome</keyword>
<sequence>MPKTTKTTVTRNSEGQYQVTIPKALAEYHELEGKKLEWRQGSAKDKMEVIIVNDE</sequence>
<reference evidence="2" key="1">
    <citation type="submission" date="2018-02" db="EMBL/GenBank/DDBJ databases">
        <title>Phenotypic and genomic properties of facultatively anaerobic sulfur-reducing natronoarchaea from hypersaline soda lakes.</title>
        <authorList>
            <person name="Sorokin D.Y."/>
            <person name="Kublanov I.V."/>
            <person name="Roman P."/>
            <person name="Sinninghe Damste J.S."/>
            <person name="Golyshin P.N."/>
            <person name="Rojo D."/>
            <person name="Ciordia S."/>
            <person name="Mena M.D.C."/>
            <person name="Ferrer M."/>
            <person name="Messina E."/>
            <person name="Smedile F."/>
            <person name="La Spada G."/>
            <person name="La Cono V."/>
            <person name="Yakimov M.M."/>
        </authorList>
    </citation>
    <scope>NUCLEOTIDE SEQUENCE [LARGE SCALE GENOMIC DNA]</scope>
    <source>
        <strain evidence="2">AArc-Mg</strain>
    </source>
</reference>